<evidence type="ECO:0000313" key="2">
    <source>
        <dbReference type="EMBL" id="KIJ92095.1"/>
    </source>
</evidence>
<gene>
    <name evidence="2" type="ORF">K443DRAFT_13857</name>
</gene>
<dbReference type="Proteomes" id="UP000054477">
    <property type="component" value="Unassembled WGS sequence"/>
</dbReference>
<sequence length="110" mass="12181">MSPTAKRVPAALTTAHTILAQRHAALTTWHVNATLRTCHDDERRWLGGGGDAEPLGRPRRSPGERAPAGSTQHNHDDVACHRAQVPRRRPRRGNQTANDDTDHRSSLLFI</sequence>
<dbReference type="AlphaFoldDB" id="A0A0C9WNN5"/>
<name>A0A0C9WNN5_9AGAR</name>
<evidence type="ECO:0000256" key="1">
    <source>
        <dbReference type="SAM" id="MobiDB-lite"/>
    </source>
</evidence>
<proteinExistence type="predicted"/>
<feature type="compositionally biased region" description="Basic and acidic residues" evidence="1">
    <location>
        <begin position="100"/>
        <end position="110"/>
    </location>
</feature>
<protein>
    <submittedName>
        <fullName evidence="2">Uncharacterized protein</fullName>
    </submittedName>
</protein>
<dbReference type="EMBL" id="KN838937">
    <property type="protein sequence ID" value="KIJ92095.1"/>
    <property type="molecule type" value="Genomic_DNA"/>
</dbReference>
<evidence type="ECO:0000313" key="3">
    <source>
        <dbReference type="Proteomes" id="UP000054477"/>
    </source>
</evidence>
<organism evidence="2 3">
    <name type="scientific">Laccaria amethystina LaAM-08-1</name>
    <dbReference type="NCBI Taxonomy" id="1095629"/>
    <lineage>
        <taxon>Eukaryota</taxon>
        <taxon>Fungi</taxon>
        <taxon>Dikarya</taxon>
        <taxon>Basidiomycota</taxon>
        <taxon>Agaricomycotina</taxon>
        <taxon>Agaricomycetes</taxon>
        <taxon>Agaricomycetidae</taxon>
        <taxon>Agaricales</taxon>
        <taxon>Agaricineae</taxon>
        <taxon>Hydnangiaceae</taxon>
        <taxon>Laccaria</taxon>
    </lineage>
</organism>
<keyword evidence="3" id="KW-1185">Reference proteome</keyword>
<reference evidence="2 3" key="1">
    <citation type="submission" date="2014-04" db="EMBL/GenBank/DDBJ databases">
        <authorList>
            <consortium name="DOE Joint Genome Institute"/>
            <person name="Kuo A."/>
            <person name="Kohler A."/>
            <person name="Nagy L.G."/>
            <person name="Floudas D."/>
            <person name="Copeland A."/>
            <person name="Barry K.W."/>
            <person name="Cichocki N."/>
            <person name="Veneault-Fourrey C."/>
            <person name="LaButti K."/>
            <person name="Lindquist E.A."/>
            <person name="Lipzen A."/>
            <person name="Lundell T."/>
            <person name="Morin E."/>
            <person name="Murat C."/>
            <person name="Sun H."/>
            <person name="Tunlid A."/>
            <person name="Henrissat B."/>
            <person name="Grigoriev I.V."/>
            <person name="Hibbett D.S."/>
            <person name="Martin F."/>
            <person name="Nordberg H.P."/>
            <person name="Cantor M.N."/>
            <person name="Hua S.X."/>
        </authorList>
    </citation>
    <scope>NUCLEOTIDE SEQUENCE [LARGE SCALE GENOMIC DNA]</scope>
    <source>
        <strain evidence="2 3">LaAM-08-1</strain>
    </source>
</reference>
<dbReference type="HOGENOM" id="CLU_126119_0_0_1"/>
<accession>A0A0C9WNN5</accession>
<feature type="region of interest" description="Disordered" evidence="1">
    <location>
        <begin position="41"/>
        <end position="110"/>
    </location>
</feature>
<reference evidence="3" key="2">
    <citation type="submission" date="2015-01" db="EMBL/GenBank/DDBJ databases">
        <title>Evolutionary Origins and Diversification of the Mycorrhizal Mutualists.</title>
        <authorList>
            <consortium name="DOE Joint Genome Institute"/>
            <consortium name="Mycorrhizal Genomics Consortium"/>
            <person name="Kohler A."/>
            <person name="Kuo A."/>
            <person name="Nagy L.G."/>
            <person name="Floudas D."/>
            <person name="Copeland A."/>
            <person name="Barry K.W."/>
            <person name="Cichocki N."/>
            <person name="Veneault-Fourrey C."/>
            <person name="LaButti K."/>
            <person name="Lindquist E.A."/>
            <person name="Lipzen A."/>
            <person name="Lundell T."/>
            <person name="Morin E."/>
            <person name="Murat C."/>
            <person name="Riley R."/>
            <person name="Ohm R."/>
            <person name="Sun H."/>
            <person name="Tunlid A."/>
            <person name="Henrissat B."/>
            <person name="Grigoriev I.V."/>
            <person name="Hibbett D.S."/>
            <person name="Martin F."/>
        </authorList>
    </citation>
    <scope>NUCLEOTIDE SEQUENCE [LARGE SCALE GENOMIC DNA]</scope>
    <source>
        <strain evidence="3">LaAM-08-1</strain>
    </source>
</reference>